<evidence type="ECO:0008006" key="5">
    <source>
        <dbReference type="Google" id="ProtNLM"/>
    </source>
</evidence>
<feature type="compositionally biased region" description="Pro residues" evidence="1">
    <location>
        <begin position="229"/>
        <end position="241"/>
    </location>
</feature>
<proteinExistence type="predicted"/>
<dbReference type="EMBL" id="BAABFR010000048">
    <property type="protein sequence ID" value="GAA4396274.1"/>
    <property type="molecule type" value="Genomic_DNA"/>
</dbReference>
<comment type="caution">
    <text evidence="3">The sequence shown here is derived from an EMBL/GenBank/DDBJ whole genome shotgun (WGS) entry which is preliminary data.</text>
</comment>
<evidence type="ECO:0000313" key="3">
    <source>
        <dbReference type="EMBL" id="GAA4396274.1"/>
    </source>
</evidence>
<gene>
    <name evidence="3" type="ORF">GCM10023147_30400</name>
</gene>
<keyword evidence="2" id="KW-0812">Transmembrane</keyword>
<reference evidence="4" key="1">
    <citation type="journal article" date="2019" name="Int. J. Syst. Evol. Microbiol.">
        <title>The Global Catalogue of Microorganisms (GCM) 10K type strain sequencing project: providing services to taxonomists for standard genome sequencing and annotation.</title>
        <authorList>
            <consortium name="The Broad Institute Genomics Platform"/>
            <consortium name="The Broad Institute Genome Sequencing Center for Infectious Disease"/>
            <person name="Wu L."/>
            <person name="Ma J."/>
        </authorList>
    </citation>
    <scope>NUCLEOTIDE SEQUENCE [LARGE SCALE GENOMIC DNA]</scope>
    <source>
        <strain evidence="4">JCM 17688</strain>
    </source>
</reference>
<name>A0ABP8JUA9_9ACTN</name>
<protein>
    <recommendedName>
        <fullName evidence="5">BON domain-containing protein</fullName>
    </recommendedName>
</protein>
<keyword evidence="2" id="KW-0472">Membrane</keyword>
<keyword evidence="2" id="KW-1133">Transmembrane helix</keyword>
<feature type="region of interest" description="Disordered" evidence="1">
    <location>
        <begin position="190"/>
        <end position="302"/>
    </location>
</feature>
<feature type="transmembrane region" description="Helical" evidence="2">
    <location>
        <begin position="28"/>
        <end position="52"/>
    </location>
</feature>
<sequence>MTRLGRTWARVARWWRGGPTRLRLRRRLLVVSTPFAVLAVSVAVVLVTVTVASRSAVGDFERHDVEALRGDIAAMHRFGVVDTATVSVASGDLAVLEGRIDDADGAFTAALRRSDTCATRVDLEVVEETQGDVASVRGDRARAEERYIHAVGIVEAAAPGCFQGNTDPDQARRRIRSEALPRLRSKIASLHQTAASSTSPVPASPTSAPPASATLTPTPLPARRSAGPAPSPSTAPLPPSQVPVVGTGTGTDANSTPIVGPGGGAGGDGSGVLDPVDPDRIPVAGGRPGPGHRLGVGSDPTATLQRVLGNSDATGASQE</sequence>
<feature type="compositionally biased region" description="Gly residues" evidence="1">
    <location>
        <begin position="260"/>
        <end position="270"/>
    </location>
</feature>
<feature type="compositionally biased region" description="Low complexity" evidence="1">
    <location>
        <begin position="193"/>
        <end position="228"/>
    </location>
</feature>
<evidence type="ECO:0000313" key="4">
    <source>
        <dbReference type="Proteomes" id="UP001500635"/>
    </source>
</evidence>
<dbReference type="RefSeq" id="WP_344997436.1">
    <property type="nucleotide sequence ID" value="NZ_BAABFR010000048.1"/>
</dbReference>
<dbReference type="Proteomes" id="UP001500635">
    <property type="component" value="Unassembled WGS sequence"/>
</dbReference>
<organism evidence="3 4">
    <name type="scientific">Tsukamurella soli</name>
    <dbReference type="NCBI Taxonomy" id="644556"/>
    <lineage>
        <taxon>Bacteria</taxon>
        <taxon>Bacillati</taxon>
        <taxon>Actinomycetota</taxon>
        <taxon>Actinomycetes</taxon>
        <taxon>Mycobacteriales</taxon>
        <taxon>Tsukamurellaceae</taxon>
        <taxon>Tsukamurella</taxon>
    </lineage>
</organism>
<accession>A0ABP8JUA9</accession>
<keyword evidence="4" id="KW-1185">Reference proteome</keyword>
<evidence type="ECO:0000256" key="2">
    <source>
        <dbReference type="SAM" id="Phobius"/>
    </source>
</evidence>
<evidence type="ECO:0000256" key="1">
    <source>
        <dbReference type="SAM" id="MobiDB-lite"/>
    </source>
</evidence>